<evidence type="ECO:0000313" key="1">
    <source>
        <dbReference type="EMBL" id="MCY1723256.1"/>
    </source>
</evidence>
<accession>A0A9X3J963</accession>
<comment type="caution">
    <text evidence="1">The sequence shown here is derived from an EMBL/GenBank/DDBJ whole genome shotgun (WGS) entry which is preliminary data.</text>
</comment>
<dbReference type="AlphaFoldDB" id="A0A9X3J963"/>
<dbReference type="RefSeq" id="WP_343335581.1">
    <property type="nucleotide sequence ID" value="NZ_JAPOHD010000067.1"/>
</dbReference>
<keyword evidence="2" id="KW-1185">Reference proteome</keyword>
<dbReference type="Proteomes" id="UP001145087">
    <property type="component" value="Unassembled WGS sequence"/>
</dbReference>
<gene>
    <name evidence="1" type="ORF">OU798_23100</name>
</gene>
<sequence length="286" mass="33559">METVNFVFQTDSKIITNTFRFNPNYLIEYDENVDSPDKYCAIYFSSNDIYYPNNVHMFKVQIVERNRFEWYNTRVKRGSKHIFIRDIKKQWYLNGINEKLNSIEKVVEFLRTETKGYKTIAIGSSAGGFAAVLFGSLLNAETIYSFNGQFLLNDLLKRSTQKTDPIIFREKDNPAINKYYSLRPYVNGSKIFYFFSNRSACDVNQFKHVSDLQVNYIPFRTSHHGIPFLKSSLNYVINYPINELEKLSNKLQSPLLFSLKIEGPVKTMLSITKQTYKYLNRKIFNS</sequence>
<reference evidence="1" key="1">
    <citation type="submission" date="2022-11" db="EMBL/GenBank/DDBJ databases">
        <title>Marilongibacter aestuarii gen. nov., sp. nov., isolated from tidal flat sediment.</title>
        <authorList>
            <person name="Jiayan W."/>
        </authorList>
    </citation>
    <scope>NUCLEOTIDE SEQUENCE</scope>
    <source>
        <strain evidence="1">Z1-6</strain>
    </source>
</reference>
<evidence type="ECO:0000313" key="2">
    <source>
        <dbReference type="Proteomes" id="UP001145087"/>
    </source>
</evidence>
<organism evidence="1 2">
    <name type="scientific">Draconibacterium aestuarii</name>
    <dbReference type="NCBI Taxonomy" id="2998507"/>
    <lineage>
        <taxon>Bacteria</taxon>
        <taxon>Pseudomonadati</taxon>
        <taxon>Bacteroidota</taxon>
        <taxon>Bacteroidia</taxon>
        <taxon>Marinilabiliales</taxon>
        <taxon>Prolixibacteraceae</taxon>
        <taxon>Draconibacterium</taxon>
    </lineage>
</organism>
<proteinExistence type="predicted"/>
<protein>
    <submittedName>
        <fullName evidence="1">Uncharacterized protein</fullName>
    </submittedName>
</protein>
<name>A0A9X3J963_9BACT</name>
<dbReference type="EMBL" id="JAPOHD010000067">
    <property type="protein sequence ID" value="MCY1723256.1"/>
    <property type="molecule type" value="Genomic_DNA"/>
</dbReference>